<reference evidence="1" key="1">
    <citation type="journal article" date="2012" name="Nat. Biotechnol.">
        <title>Reference genome sequence of the model plant Setaria.</title>
        <authorList>
            <person name="Bennetzen J.L."/>
            <person name="Schmutz J."/>
            <person name="Wang H."/>
            <person name="Percifield R."/>
            <person name="Hawkins J."/>
            <person name="Pontaroli A.C."/>
            <person name="Estep M."/>
            <person name="Feng L."/>
            <person name="Vaughn J.N."/>
            <person name="Grimwood J."/>
            <person name="Jenkins J."/>
            <person name="Barry K."/>
            <person name="Lindquist E."/>
            <person name="Hellsten U."/>
            <person name="Deshpande S."/>
            <person name="Wang X."/>
            <person name="Wu X."/>
            <person name="Mitros T."/>
            <person name="Triplett J."/>
            <person name="Yang X."/>
            <person name="Ye C.Y."/>
            <person name="Mauro-Herrera M."/>
            <person name="Wang L."/>
            <person name="Li P."/>
            <person name="Sharma M."/>
            <person name="Sharma R."/>
            <person name="Ronald P.C."/>
            <person name="Panaud O."/>
            <person name="Kellogg E.A."/>
            <person name="Brutnell T.P."/>
            <person name="Doust A.N."/>
            <person name="Tuskan G.A."/>
            <person name="Rokhsar D."/>
            <person name="Devos K.M."/>
        </authorList>
    </citation>
    <scope>NUCLEOTIDE SEQUENCE [LARGE SCALE GENOMIC DNA]</scope>
    <source>
        <strain evidence="1">Yugu1</strain>
    </source>
</reference>
<organism evidence="1">
    <name type="scientific">Setaria italica</name>
    <name type="common">Foxtail millet</name>
    <name type="synonym">Panicum italicum</name>
    <dbReference type="NCBI Taxonomy" id="4555"/>
    <lineage>
        <taxon>Eukaryota</taxon>
        <taxon>Viridiplantae</taxon>
        <taxon>Streptophyta</taxon>
        <taxon>Embryophyta</taxon>
        <taxon>Tracheophyta</taxon>
        <taxon>Spermatophyta</taxon>
        <taxon>Magnoliopsida</taxon>
        <taxon>Liliopsida</taxon>
        <taxon>Poales</taxon>
        <taxon>Poaceae</taxon>
        <taxon>PACMAD clade</taxon>
        <taxon>Panicoideae</taxon>
        <taxon>Panicodae</taxon>
        <taxon>Paniceae</taxon>
        <taxon>Cenchrinae</taxon>
        <taxon>Setaria</taxon>
    </lineage>
</organism>
<reference evidence="1" key="2">
    <citation type="submission" date="2015-07" db="EMBL/GenBank/DDBJ databases">
        <authorList>
            <person name="Noorani M."/>
        </authorList>
    </citation>
    <scope>NUCLEOTIDE SEQUENCE</scope>
    <source>
        <strain evidence="1">Yugu1</strain>
    </source>
</reference>
<dbReference type="OrthoDB" id="692647at2759"/>
<sequence length="138" mass="16089">MSNVIEMAEFVLLWDEVQQLQFSDEPDRIIWRWTGSGCYSTKSAVGEGETLDKFPILLPDQEEVSFEEWWTRNLQQVTGRPRRSLAAIIMFSVWQIWKERNRRVFEHKTLLPGQVLGLIKEEVAQHQAACGTPELEIN</sequence>
<accession>A0A368Q9B3</accession>
<gene>
    <name evidence="1" type="ORF">SETIT_2G424200v2</name>
</gene>
<proteinExistence type="predicted"/>
<dbReference type="AlphaFoldDB" id="A0A368Q9B3"/>
<evidence type="ECO:0000313" key="1">
    <source>
        <dbReference type="EMBL" id="RCV14414.1"/>
    </source>
</evidence>
<protein>
    <submittedName>
        <fullName evidence="1">Uncharacterized protein</fullName>
    </submittedName>
</protein>
<dbReference type="EMBL" id="CM003529">
    <property type="protein sequence ID" value="RCV14414.1"/>
    <property type="molecule type" value="Genomic_DNA"/>
</dbReference>
<name>A0A368Q9B3_SETIT</name>